<organism evidence="2">
    <name type="scientific">Odontella aurita</name>
    <dbReference type="NCBI Taxonomy" id="265563"/>
    <lineage>
        <taxon>Eukaryota</taxon>
        <taxon>Sar</taxon>
        <taxon>Stramenopiles</taxon>
        <taxon>Ochrophyta</taxon>
        <taxon>Bacillariophyta</taxon>
        <taxon>Mediophyceae</taxon>
        <taxon>Biddulphiophycidae</taxon>
        <taxon>Eupodiscales</taxon>
        <taxon>Odontellaceae</taxon>
        <taxon>Odontella</taxon>
    </lineage>
</organism>
<dbReference type="EMBL" id="HBKQ01027680">
    <property type="protein sequence ID" value="CAE2245893.1"/>
    <property type="molecule type" value="Transcribed_RNA"/>
</dbReference>
<proteinExistence type="predicted"/>
<reference evidence="2" key="1">
    <citation type="submission" date="2021-01" db="EMBL/GenBank/DDBJ databases">
        <authorList>
            <person name="Corre E."/>
            <person name="Pelletier E."/>
            <person name="Niang G."/>
            <person name="Scheremetjew M."/>
            <person name="Finn R."/>
            <person name="Kale V."/>
            <person name="Holt S."/>
            <person name="Cochrane G."/>
            <person name="Meng A."/>
            <person name="Brown T."/>
            <person name="Cohen L."/>
        </authorList>
    </citation>
    <scope>NUCLEOTIDE SEQUENCE</scope>
    <source>
        <strain evidence="2">Isolate 1302-5</strain>
    </source>
</reference>
<dbReference type="AlphaFoldDB" id="A0A7S4J0I1"/>
<protein>
    <submittedName>
        <fullName evidence="2">Uncharacterized protein</fullName>
    </submittedName>
</protein>
<feature type="region of interest" description="Disordered" evidence="1">
    <location>
        <begin position="63"/>
        <end position="111"/>
    </location>
</feature>
<gene>
    <name evidence="2" type="ORF">OAUR00152_LOCUS18709</name>
</gene>
<evidence type="ECO:0000256" key="1">
    <source>
        <dbReference type="SAM" id="MobiDB-lite"/>
    </source>
</evidence>
<name>A0A7S4J0I1_9STRA</name>
<sequence length="111" mass="12356">MAKHESALVDLCTIPEKDVNLESCLTAINGYDMDFDDDDMPTVDCGDDEAECMIDQLYAGWGEELGMEKQDDEAEEEEEKKKKPAPWSSRSSPSGTFVRDPKTGEMVNLDA</sequence>
<accession>A0A7S4J0I1</accession>
<evidence type="ECO:0000313" key="2">
    <source>
        <dbReference type="EMBL" id="CAE2245893.1"/>
    </source>
</evidence>